<dbReference type="Proteomes" id="UP000217986">
    <property type="component" value="Unassembled WGS sequence"/>
</dbReference>
<proteinExistence type="predicted"/>
<dbReference type="EMBL" id="MVOG01000005">
    <property type="protein sequence ID" value="PAU69979.1"/>
    <property type="molecule type" value="Genomic_DNA"/>
</dbReference>
<evidence type="ECO:0000313" key="1">
    <source>
        <dbReference type="EMBL" id="PAU69979.1"/>
    </source>
</evidence>
<comment type="caution">
    <text evidence="1">The sequence shown here is derived from an EMBL/GenBank/DDBJ whole genome shotgun (WGS) entry which is preliminary data.</text>
</comment>
<accession>A0A2A2ELD1</accession>
<name>A0A2A2ELD1_9BIFI</name>
<keyword evidence="2" id="KW-1185">Reference proteome</keyword>
<evidence type="ECO:0008006" key="3">
    <source>
        <dbReference type="Google" id="ProtNLM"/>
    </source>
</evidence>
<gene>
    <name evidence="1" type="ORF">B1400_0514</name>
</gene>
<sequence length="139" mass="15324">MKRKRALIGLLLLVVAVCILAVTYWIMHRERPSSGVQLYVVNQDGRPLPDCFTSTARRGYDGPVTPMAVTTNAQGAVKYDLSYGTYDIEISCPGYIYGEAHDNTAVIDINQPRIVRRIVMQGVSVPTLGEEVVDGLPQQ</sequence>
<reference evidence="1 2" key="1">
    <citation type="journal article" date="2017" name="ISME J.">
        <title>Unveiling bifidobacterial biogeography across the mammalian branch of the tree of life.</title>
        <authorList>
            <person name="Milani C."/>
            <person name="Mangifesta M."/>
            <person name="Mancabelli L."/>
            <person name="Lugli G.A."/>
            <person name="James K."/>
            <person name="Duranti S."/>
            <person name="Turroni F."/>
            <person name="Ferrario C."/>
            <person name="Ossiprandi M.C."/>
            <person name="van Sinderen D."/>
            <person name="Ventura M."/>
        </authorList>
    </citation>
    <scope>NUCLEOTIDE SEQUENCE [LARGE SCALE GENOMIC DNA]</scope>
    <source>
        <strain evidence="1 2">70</strain>
    </source>
</reference>
<organism evidence="1 2">
    <name type="scientific">Bifidobacterium italicum</name>
    <dbReference type="NCBI Taxonomy" id="1960968"/>
    <lineage>
        <taxon>Bacteria</taxon>
        <taxon>Bacillati</taxon>
        <taxon>Actinomycetota</taxon>
        <taxon>Actinomycetes</taxon>
        <taxon>Bifidobacteriales</taxon>
        <taxon>Bifidobacteriaceae</taxon>
        <taxon>Bifidobacterium</taxon>
    </lineage>
</organism>
<dbReference type="SUPFAM" id="SSF49464">
    <property type="entry name" value="Carboxypeptidase regulatory domain-like"/>
    <property type="match status" value="1"/>
</dbReference>
<protein>
    <recommendedName>
        <fullName evidence="3">Carboxypeptidase regulatory-like domain-containing protein</fullName>
    </recommendedName>
</protein>
<evidence type="ECO:0000313" key="2">
    <source>
        <dbReference type="Proteomes" id="UP000217986"/>
    </source>
</evidence>
<dbReference type="InterPro" id="IPR008969">
    <property type="entry name" value="CarboxyPept-like_regulatory"/>
</dbReference>
<dbReference type="AlphaFoldDB" id="A0A2A2ELD1"/>